<dbReference type="GO" id="GO:0004523">
    <property type="term" value="F:RNA-DNA hybrid ribonuclease activity"/>
    <property type="evidence" value="ECO:0007669"/>
    <property type="project" value="InterPro"/>
</dbReference>
<name>A0AAE1MR59_9FABA</name>
<dbReference type="GO" id="GO:0003676">
    <property type="term" value="F:nucleic acid binding"/>
    <property type="evidence" value="ECO:0007669"/>
    <property type="project" value="InterPro"/>
</dbReference>
<keyword evidence="4" id="KW-1185">Reference proteome</keyword>
<evidence type="ECO:0000259" key="2">
    <source>
        <dbReference type="PROSITE" id="PS50879"/>
    </source>
</evidence>
<evidence type="ECO:0000313" key="4">
    <source>
        <dbReference type="Proteomes" id="UP001293593"/>
    </source>
</evidence>
<gene>
    <name evidence="3" type="ORF">QN277_019587</name>
</gene>
<feature type="domain" description="RNase H type-1" evidence="2">
    <location>
        <begin position="839"/>
        <end position="967"/>
    </location>
</feature>
<dbReference type="PANTHER" id="PTHR33116:SF86">
    <property type="entry name" value="REVERSE TRANSCRIPTASE DOMAIN-CONTAINING PROTEIN"/>
    <property type="match status" value="1"/>
</dbReference>
<dbReference type="PROSITE" id="PS50879">
    <property type="entry name" value="RNASE_H_1"/>
    <property type="match status" value="1"/>
</dbReference>
<dbReference type="Gene3D" id="3.30.420.10">
    <property type="entry name" value="Ribonuclease H-like superfamily/Ribonuclease H"/>
    <property type="match status" value="1"/>
</dbReference>
<protein>
    <recommendedName>
        <fullName evidence="5">Non-LTR retroelement reverse transcriptase</fullName>
    </recommendedName>
</protein>
<dbReference type="Proteomes" id="UP001293593">
    <property type="component" value="Unassembled WGS sequence"/>
</dbReference>
<dbReference type="Pfam" id="PF13966">
    <property type="entry name" value="zf-RVT"/>
    <property type="match status" value="1"/>
</dbReference>
<dbReference type="SUPFAM" id="SSF53098">
    <property type="entry name" value="Ribonuclease H-like"/>
    <property type="match status" value="1"/>
</dbReference>
<reference evidence="3" key="1">
    <citation type="submission" date="2023-10" db="EMBL/GenBank/DDBJ databases">
        <title>Chromosome-level genome of the transformable northern wattle, Acacia crassicarpa.</title>
        <authorList>
            <person name="Massaro I."/>
            <person name="Sinha N.R."/>
            <person name="Poethig S."/>
            <person name="Leichty A.R."/>
        </authorList>
    </citation>
    <scope>NUCLEOTIDE SEQUENCE</scope>
    <source>
        <strain evidence="3">Acra3RX</strain>
        <tissue evidence="3">Leaf</tissue>
    </source>
</reference>
<organism evidence="3 4">
    <name type="scientific">Acacia crassicarpa</name>
    <name type="common">northern wattle</name>
    <dbReference type="NCBI Taxonomy" id="499986"/>
    <lineage>
        <taxon>Eukaryota</taxon>
        <taxon>Viridiplantae</taxon>
        <taxon>Streptophyta</taxon>
        <taxon>Embryophyta</taxon>
        <taxon>Tracheophyta</taxon>
        <taxon>Spermatophyta</taxon>
        <taxon>Magnoliopsida</taxon>
        <taxon>eudicotyledons</taxon>
        <taxon>Gunneridae</taxon>
        <taxon>Pentapetalae</taxon>
        <taxon>rosids</taxon>
        <taxon>fabids</taxon>
        <taxon>Fabales</taxon>
        <taxon>Fabaceae</taxon>
        <taxon>Caesalpinioideae</taxon>
        <taxon>mimosoid clade</taxon>
        <taxon>Acacieae</taxon>
        <taxon>Acacia</taxon>
    </lineage>
</organism>
<sequence length="995" mass="113168">MILALKDEYGVWVQWEEELQHLVVRHFKSLFCTEDQSSTVLSTTTSFPPIDPTTLEDLGMVPSDEEIRRAVFSMGCYKAPGIDGYPPIFYKHNWCTVGPTLCSFVKGVFSGEVSVADSNRTLISLIPKRDRPEQVSHFRPISLCTVHYKCVTKIITLHLREIMNDLISPFQSSFIRGRHIQDNIIIGQEVMHIMNKNRSRKGLMAWKIDLEKAYDRVRWDFLHQVLTEVGFKADFIHLIISCVSSVSYNVIWNGTQTEFFFPRRGLRQGDPISPLLFVLCMEKLSHLICDEVSRGGWKPISVSNSGLQVSHLLFADDLLLFGVASENQALCMLNCLDCFSRASGGKVSCEKSSVFFSPRVPGQTRRRILGLSNMKASNEIGRYLGFPLTRCRKPTDKFHYVIEWVRSKLSCWKASCLSIAGRITLAKSVLSSIPVYPMIVAKIPVSVCHEVERIQRNFIWGHTESTHQYHPIGWDQLTLPKQYGGLGFRRLEAFNRACGVKLAWQICMGSKGLWAEILQQRYLLREGDSLLAYRKGDSQIWKFICAQKDIVELGTKWQIRNGQVVNFFNDCWLVGGQSLKGLCTRQLTDVENSSSVADWVCNGEWNFDALADCVQPEVLNRLLAQIPLRADAGYDVMVWGAESDGKFSIRSAYFLIERNPQQRFHHLFKIIWSWPGVERIRVFMWRVFLDRLPTNTWRHSWAHCSDLCDFCGVEAESILHVLRDCQYAKQMWMQLIKPTYVAAFFSAGLRDWMAMNLKGRMRNDMGSSWNLVFGVAIWKLWGWRNSYLFERNFSKPPNPADNIMHSWSNFAMTAAVHAEAHMSAVSADAGRPLVWQKPPADWIKINTDGAVALGSGRAGCGGVLRDSREAWVCGFMKNIGVCSVTDAEEWAIFEGMRLAWELGFRKAIVESDSLELIARITDGNFGTASLLGVQIRDFISKDWQIIFEHIPRELNRVADALAKQGISSSVILENCPVHLRSWVNQESLGFISPVV</sequence>
<dbReference type="InterPro" id="IPR012337">
    <property type="entry name" value="RNaseH-like_sf"/>
</dbReference>
<dbReference type="EMBL" id="JAWXYG010000005">
    <property type="protein sequence ID" value="KAK4270818.1"/>
    <property type="molecule type" value="Genomic_DNA"/>
</dbReference>
<dbReference type="SUPFAM" id="SSF56672">
    <property type="entry name" value="DNA/RNA polymerases"/>
    <property type="match status" value="1"/>
</dbReference>
<dbReference type="Pfam" id="PF00078">
    <property type="entry name" value="RVT_1"/>
    <property type="match status" value="1"/>
</dbReference>
<dbReference type="InterPro" id="IPR036397">
    <property type="entry name" value="RNaseH_sf"/>
</dbReference>
<dbReference type="PROSITE" id="PS50878">
    <property type="entry name" value="RT_POL"/>
    <property type="match status" value="1"/>
</dbReference>
<dbReference type="InterPro" id="IPR044730">
    <property type="entry name" value="RNase_H-like_dom_plant"/>
</dbReference>
<dbReference type="InterPro" id="IPR002156">
    <property type="entry name" value="RNaseH_domain"/>
</dbReference>
<evidence type="ECO:0000313" key="3">
    <source>
        <dbReference type="EMBL" id="KAK4270818.1"/>
    </source>
</evidence>
<dbReference type="CDD" id="cd01650">
    <property type="entry name" value="RT_nLTR_like"/>
    <property type="match status" value="1"/>
</dbReference>
<dbReference type="InterPro" id="IPR043502">
    <property type="entry name" value="DNA/RNA_pol_sf"/>
</dbReference>
<evidence type="ECO:0000259" key="1">
    <source>
        <dbReference type="PROSITE" id="PS50878"/>
    </source>
</evidence>
<proteinExistence type="predicted"/>
<dbReference type="Pfam" id="PF13456">
    <property type="entry name" value="RVT_3"/>
    <property type="match status" value="1"/>
</dbReference>
<dbReference type="InterPro" id="IPR026960">
    <property type="entry name" value="RVT-Znf"/>
</dbReference>
<evidence type="ECO:0008006" key="5">
    <source>
        <dbReference type="Google" id="ProtNLM"/>
    </source>
</evidence>
<feature type="domain" description="Reverse transcriptase" evidence="1">
    <location>
        <begin position="107"/>
        <end position="388"/>
    </location>
</feature>
<dbReference type="PANTHER" id="PTHR33116">
    <property type="entry name" value="REVERSE TRANSCRIPTASE ZINC-BINDING DOMAIN-CONTAINING PROTEIN-RELATED-RELATED"/>
    <property type="match status" value="1"/>
</dbReference>
<dbReference type="CDD" id="cd06222">
    <property type="entry name" value="RNase_H_like"/>
    <property type="match status" value="1"/>
</dbReference>
<dbReference type="AlphaFoldDB" id="A0AAE1MR59"/>
<comment type="caution">
    <text evidence="3">The sequence shown here is derived from an EMBL/GenBank/DDBJ whole genome shotgun (WGS) entry which is preliminary data.</text>
</comment>
<dbReference type="InterPro" id="IPR000477">
    <property type="entry name" value="RT_dom"/>
</dbReference>
<accession>A0AAE1MR59</accession>